<evidence type="ECO:0008006" key="3">
    <source>
        <dbReference type="Google" id="ProtNLM"/>
    </source>
</evidence>
<sequence>MNYPLCIFDFDGTLADSFPWLNGVINQVMQAHHLKPLSPEEIDLLRAGDGQRVIQARSLPFWRIPIIARDMRRRMRADARQIHPFPGVASTLQSLADRGARLAIVSSNARENVESVLGAQTCALIQRFECSVPIHGKARVLRRVSRRMNLPPSQAIYIGDELRDLQAARQAGMPFGAVSWGYNTLAALQAGQPEEVFTRFEDILTLFAS</sequence>
<dbReference type="InterPro" id="IPR041492">
    <property type="entry name" value="HAD_2"/>
</dbReference>
<dbReference type="SFLD" id="SFLDS00003">
    <property type="entry name" value="Haloacid_Dehalogenase"/>
    <property type="match status" value="1"/>
</dbReference>
<dbReference type="GO" id="GO:0005829">
    <property type="term" value="C:cytosol"/>
    <property type="evidence" value="ECO:0007669"/>
    <property type="project" value="TreeGrafter"/>
</dbReference>
<name>A0A0P6XH00_9CHLR</name>
<dbReference type="GO" id="GO:0008967">
    <property type="term" value="F:phosphoglycolate phosphatase activity"/>
    <property type="evidence" value="ECO:0007669"/>
    <property type="project" value="TreeGrafter"/>
</dbReference>
<dbReference type="Proteomes" id="UP000050417">
    <property type="component" value="Unassembled WGS sequence"/>
</dbReference>
<dbReference type="Gene3D" id="3.40.50.1000">
    <property type="entry name" value="HAD superfamily/HAD-like"/>
    <property type="match status" value="1"/>
</dbReference>
<dbReference type="InterPro" id="IPR023198">
    <property type="entry name" value="PGP-like_dom2"/>
</dbReference>
<dbReference type="SUPFAM" id="SSF56784">
    <property type="entry name" value="HAD-like"/>
    <property type="match status" value="1"/>
</dbReference>
<evidence type="ECO:0000313" key="2">
    <source>
        <dbReference type="Proteomes" id="UP000050417"/>
    </source>
</evidence>
<dbReference type="RefSeq" id="WP_075061428.1">
    <property type="nucleotide sequence ID" value="NZ_LGCL01000013.1"/>
</dbReference>
<dbReference type="EMBL" id="LGCL01000013">
    <property type="protein sequence ID" value="KPL79373.1"/>
    <property type="molecule type" value="Genomic_DNA"/>
</dbReference>
<keyword evidence="2" id="KW-1185">Reference proteome</keyword>
<dbReference type="STRING" id="1134406.ADN00_02735"/>
<dbReference type="Pfam" id="PF13419">
    <property type="entry name" value="HAD_2"/>
    <property type="match status" value="1"/>
</dbReference>
<proteinExistence type="predicted"/>
<organism evidence="1 2">
    <name type="scientific">Ornatilinea apprima</name>
    <dbReference type="NCBI Taxonomy" id="1134406"/>
    <lineage>
        <taxon>Bacteria</taxon>
        <taxon>Bacillati</taxon>
        <taxon>Chloroflexota</taxon>
        <taxon>Anaerolineae</taxon>
        <taxon>Anaerolineales</taxon>
        <taxon>Anaerolineaceae</taxon>
        <taxon>Ornatilinea</taxon>
    </lineage>
</organism>
<dbReference type="SFLD" id="SFLDG01129">
    <property type="entry name" value="C1.5:_HAD__Beta-PGM__Phosphata"/>
    <property type="match status" value="1"/>
</dbReference>
<reference evidence="1 2" key="1">
    <citation type="submission" date="2015-07" db="EMBL/GenBank/DDBJ databases">
        <title>Genome sequence of Ornatilinea apprima DSM 23815.</title>
        <authorList>
            <person name="Hemp J."/>
            <person name="Ward L.M."/>
            <person name="Pace L.A."/>
            <person name="Fischer W.W."/>
        </authorList>
    </citation>
    <scope>NUCLEOTIDE SEQUENCE [LARGE SCALE GENOMIC DNA]</scope>
    <source>
        <strain evidence="1 2">P3M-1</strain>
    </source>
</reference>
<dbReference type="InterPro" id="IPR036412">
    <property type="entry name" value="HAD-like_sf"/>
</dbReference>
<protein>
    <recommendedName>
        <fullName evidence="3">HAD family hydrolase</fullName>
    </recommendedName>
</protein>
<dbReference type="OrthoDB" id="9792518at2"/>
<dbReference type="InterPro" id="IPR050155">
    <property type="entry name" value="HAD-like_hydrolase_sf"/>
</dbReference>
<gene>
    <name evidence="1" type="ORF">ADN00_02735</name>
</gene>
<dbReference type="Gene3D" id="1.10.150.240">
    <property type="entry name" value="Putative phosphatase, domain 2"/>
    <property type="match status" value="1"/>
</dbReference>
<comment type="caution">
    <text evidence="1">The sequence shown here is derived from an EMBL/GenBank/DDBJ whole genome shotgun (WGS) entry which is preliminary data.</text>
</comment>
<dbReference type="PANTHER" id="PTHR43434">
    <property type="entry name" value="PHOSPHOGLYCOLATE PHOSPHATASE"/>
    <property type="match status" value="1"/>
</dbReference>
<dbReference type="PANTHER" id="PTHR43434:SF13">
    <property type="entry name" value="PHOSPHOGLYCOLATE PHOSPHATASE"/>
    <property type="match status" value="1"/>
</dbReference>
<dbReference type="InterPro" id="IPR023214">
    <property type="entry name" value="HAD_sf"/>
</dbReference>
<dbReference type="AlphaFoldDB" id="A0A0P6XH00"/>
<accession>A0A0P6XH00</accession>
<evidence type="ECO:0000313" key="1">
    <source>
        <dbReference type="EMBL" id="KPL79373.1"/>
    </source>
</evidence>
<dbReference type="GO" id="GO:0006281">
    <property type="term" value="P:DNA repair"/>
    <property type="evidence" value="ECO:0007669"/>
    <property type="project" value="TreeGrafter"/>
</dbReference>